<feature type="domain" description="DJ-1/PfpI" evidence="1">
    <location>
        <begin position="6"/>
        <end position="164"/>
    </location>
</feature>
<dbReference type="Gene3D" id="3.40.50.880">
    <property type="match status" value="1"/>
</dbReference>
<dbReference type="CDD" id="cd03139">
    <property type="entry name" value="GATase1_PfpI_2"/>
    <property type="match status" value="1"/>
</dbReference>
<protein>
    <submittedName>
        <fullName evidence="2">DJ-1/PfpI family protein</fullName>
    </submittedName>
</protein>
<dbReference type="PANTHER" id="PTHR43130">
    <property type="entry name" value="ARAC-FAMILY TRANSCRIPTIONAL REGULATOR"/>
    <property type="match status" value="1"/>
</dbReference>
<evidence type="ECO:0000313" key="3">
    <source>
        <dbReference type="Proteomes" id="UP000503540"/>
    </source>
</evidence>
<evidence type="ECO:0000313" key="2">
    <source>
        <dbReference type="EMBL" id="QIS15929.1"/>
    </source>
</evidence>
<dbReference type="PANTHER" id="PTHR43130:SF2">
    <property type="entry name" value="DJ-1_PFPI DOMAIN-CONTAINING PROTEIN"/>
    <property type="match status" value="1"/>
</dbReference>
<dbReference type="KEGG" id="nah:F5544_40565"/>
<dbReference type="EMBL" id="CP046172">
    <property type="protein sequence ID" value="QIS15929.1"/>
    <property type="molecule type" value="Genomic_DNA"/>
</dbReference>
<sequence length="244" mass="25878">MSDFDIAIVLYPGMTALDAIGPYEVLRMMPGARIRFVAHEAGPVITDSGVLAIGATHTFAEVPRPRIILVPGGPAATAASADDKLLAWLIAAHRTSTWTTSVCTGALVLAGAGLLDGEPATTHWSAQQALGLLGAKPQREERVVRTGKIVTAAGVSAGIDLALWLAGEMFGREQAEAIQLNIEYDPRPPFDAGHVSKASGAVKRKALADMVRSAPEMRASETFVSSLTGAQKTLWRSAIRRMRR</sequence>
<dbReference type="RefSeq" id="WP_167478095.1">
    <property type="nucleotide sequence ID" value="NZ_CP046172.1"/>
</dbReference>
<evidence type="ECO:0000259" key="1">
    <source>
        <dbReference type="Pfam" id="PF01965"/>
    </source>
</evidence>
<gene>
    <name evidence="2" type="ORF">F5544_40565</name>
</gene>
<dbReference type="Pfam" id="PF01965">
    <property type="entry name" value="DJ-1_PfpI"/>
    <property type="match status" value="1"/>
</dbReference>
<name>A0A6G9YRI8_9NOCA</name>
<reference evidence="2 3" key="1">
    <citation type="journal article" date="2019" name="ACS Chem. Biol.">
        <title>Identification and Mobilization of a Cryptic Antibiotic Biosynthesis Gene Locus from a Human-Pathogenic Nocardia Isolate.</title>
        <authorList>
            <person name="Herisse M."/>
            <person name="Ishida K."/>
            <person name="Porter J.L."/>
            <person name="Howden B."/>
            <person name="Hertweck C."/>
            <person name="Stinear T.P."/>
            <person name="Pidot S.J."/>
        </authorList>
    </citation>
    <scope>NUCLEOTIDE SEQUENCE [LARGE SCALE GENOMIC DNA]</scope>
    <source>
        <strain evidence="2 3">AUSMDU00012717</strain>
    </source>
</reference>
<keyword evidence="3" id="KW-1185">Reference proteome</keyword>
<dbReference type="InterPro" id="IPR002818">
    <property type="entry name" value="DJ-1/PfpI"/>
</dbReference>
<dbReference type="SUPFAM" id="SSF52317">
    <property type="entry name" value="Class I glutamine amidotransferase-like"/>
    <property type="match status" value="1"/>
</dbReference>
<accession>A0A6G9YRI8</accession>
<proteinExistence type="predicted"/>
<dbReference type="GO" id="GO:0006355">
    <property type="term" value="P:regulation of DNA-templated transcription"/>
    <property type="evidence" value="ECO:0007669"/>
    <property type="project" value="TreeGrafter"/>
</dbReference>
<dbReference type="InterPro" id="IPR029062">
    <property type="entry name" value="Class_I_gatase-like"/>
</dbReference>
<dbReference type="Proteomes" id="UP000503540">
    <property type="component" value="Chromosome"/>
</dbReference>
<organism evidence="2 3">
    <name type="scientific">Nocardia arthritidis</name>
    <dbReference type="NCBI Taxonomy" id="228602"/>
    <lineage>
        <taxon>Bacteria</taxon>
        <taxon>Bacillati</taxon>
        <taxon>Actinomycetota</taxon>
        <taxon>Actinomycetes</taxon>
        <taxon>Mycobacteriales</taxon>
        <taxon>Nocardiaceae</taxon>
        <taxon>Nocardia</taxon>
    </lineage>
</organism>
<dbReference type="AlphaFoldDB" id="A0A6G9YRI8"/>
<dbReference type="InterPro" id="IPR052158">
    <property type="entry name" value="INH-QAR"/>
</dbReference>